<comment type="caution">
    <text evidence="1">The sequence shown here is derived from an EMBL/GenBank/DDBJ whole genome shotgun (WGS) entry which is preliminary data.</text>
</comment>
<dbReference type="AlphaFoldDB" id="A0A1E5BKL1"/>
<organism evidence="1 2">
    <name type="scientific">Vibrio genomosp. F10 str. ZF-129</name>
    <dbReference type="NCBI Taxonomy" id="1187848"/>
    <lineage>
        <taxon>Bacteria</taxon>
        <taxon>Pseudomonadati</taxon>
        <taxon>Pseudomonadota</taxon>
        <taxon>Gammaproteobacteria</taxon>
        <taxon>Vibrionales</taxon>
        <taxon>Vibrionaceae</taxon>
        <taxon>Vibrio</taxon>
    </lineage>
</organism>
<dbReference type="STRING" id="1187848.A1QO_02640"/>
<dbReference type="OrthoDB" id="9977744at2"/>
<proteinExistence type="predicted"/>
<protein>
    <submittedName>
        <fullName evidence="1">Uncharacterized protein</fullName>
    </submittedName>
</protein>
<gene>
    <name evidence="1" type="ORF">A1QO_02640</name>
</gene>
<evidence type="ECO:0000313" key="1">
    <source>
        <dbReference type="EMBL" id="OEE38295.1"/>
    </source>
</evidence>
<name>A0A1E5BKL1_9VIBR</name>
<dbReference type="Proteomes" id="UP000094741">
    <property type="component" value="Unassembled WGS sequence"/>
</dbReference>
<sequence>MATIKDDQLVSTTLQRIQDNEAIANNEYKIAFLAAVRLIMEGSNEHVDTINTATKLLDSTGLCDSDGHILKFGDLVQKPTECNSEMHGAWAVYEIVRQGATPMLSYRYSEKGEVLPIGCLASPLSDEYDLKMFCFAKSSNTLRPITEVRRLDR</sequence>
<accession>A0A1E5BKL1</accession>
<evidence type="ECO:0000313" key="2">
    <source>
        <dbReference type="Proteomes" id="UP000094741"/>
    </source>
</evidence>
<dbReference type="EMBL" id="AJYQ02000002">
    <property type="protein sequence ID" value="OEE38295.1"/>
    <property type="molecule type" value="Genomic_DNA"/>
</dbReference>
<dbReference type="RefSeq" id="WP_017041291.1">
    <property type="nucleotide sequence ID" value="NZ_AJYQ02000002.1"/>
</dbReference>
<reference evidence="1 2" key="1">
    <citation type="journal article" date="2012" name="Science">
        <title>Ecological populations of bacteria act as socially cohesive units of antibiotic production and resistance.</title>
        <authorList>
            <person name="Cordero O.X."/>
            <person name="Wildschutte H."/>
            <person name="Kirkup B."/>
            <person name="Proehl S."/>
            <person name="Ngo L."/>
            <person name="Hussain F."/>
            <person name="Le Roux F."/>
            <person name="Mincer T."/>
            <person name="Polz M.F."/>
        </authorList>
    </citation>
    <scope>NUCLEOTIDE SEQUENCE [LARGE SCALE GENOMIC DNA]</scope>
    <source>
        <strain evidence="1 2">ZF-129</strain>
    </source>
</reference>